<feature type="compositionally biased region" description="Polar residues" evidence="3">
    <location>
        <begin position="505"/>
        <end position="514"/>
    </location>
</feature>
<dbReference type="Gene3D" id="2.130.10.10">
    <property type="entry name" value="YVTN repeat-like/Quinoprotein amine dehydrogenase"/>
    <property type="match status" value="3"/>
</dbReference>
<feature type="compositionally biased region" description="Basic and acidic residues" evidence="3">
    <location>
        <begin position="468"/>
        <end position="502"/>
    </location>
</feature>
<evidence type="ECO:0000256" key="2">
    <source>
        <dbReference type="ARBA" id="ARBA00022737"/>
    </source>
</evidence>
<reference evidence="5 6" key="1">
    <citation type="submission" date="2019-05" db="EMBL/GenBank/DDBJ databases">
        <title>Emergence of the Ug99 lineage of the wheat stem rust pathogen through somatic hybridization.</title>
        <authorList>
            <person name="Li F."/>
            <person name="Upadhyaya N.M."/>
            <person name="Sperschneider J."/>
            <person name="Matny O."/>
            <person name="Nguyen-Phuc H."/>
            <person name="Mago R."/>
            <person name="Raley C."/>
            <person name="Miller M.E."/>
            <person name="Silverstein K.A.T."/>
            <person name="Henningsen E."/>
            <person name="Hirsch C.D."/>
            <person name="Visser B."/>
            <person name="Pretorius Z.A."/>
            <person name="Steffenson B.J."/>
            <person name="Schwessinger B."/>
            <person name="Dodds P.N."/>
            <person name="Figueroa M."/>
        </authorList>
    </citation>
    <scope>NUCLEOTIDE SEQUENCE [LARGE SCALE GENOMIC DNA]</scope>
    <source>
        <strain evidence="5 6">Ug99</strain>
    </source>
</reference>
<dbReference type="Pfam" id="PF23798">
    <property type="entry name" value="Beta-prop_SPT8"/>
    <property type="match status" value="2"/>
</dbReference>
<feature type="compositionally biased region" description="Acidic residues" evidence="3">
    <location>
        <begin position="52"/>
        <end position="120"/>
    </location>
</feature>
<dbReference type="AlphaFoldDB" id="A0A5B0PSU5"/>
<dbReference type="InterPro" id="IPR057544">
    <property type="entry name" value="Beta-prop_SPT8"/>
</dbReference>
<feature type="compositionally biased region" description="Polar residues" evidence="3">
    <location>
        <begin position="177"/>
        <end position="201"/>
    </location>
</feature>
<feature type="domain" description="Transcription factor spt8 beta-propeller" evidence="4">
    <location>
        <begin position="636"/>
        <end position="837"/>
    </location>
</feature>
<dbReference type="EMBL" id="VDEP01000316">
    <property type="protein sequence ID" value="KAA1103773.1"/>
    <property type="molecule type" value="Genomic_DNA"/>
</dbReference>
<proteinExistence type="predicted"/>
<dbReference type="PANTHER" id="PTHR19848">
    <property type="entry name" value="WD40 REPEAT PROTEIN"/>
    <property type="match status" value="1"/>
</dbReference>
<keyword evidence="2" id="KW-0677">Repeat</keyword>
<feature type="domain" description="Transcription factor spt8 beta-propeller" evidence="4">
    <location>
        <begin position="230"/>
        <end position="520"/>
    </location>
</feature>
<dbReference type="PANTHER" id="PTHR19848:SF8">
    <property type="entry name" value="F-BOX AND WD REPEAT DOMAIN CONTAINING 7"/>
    <property type="match status" value="1"/>
</dbReference>
<accession>A0A5B0PSU5</accession>
<dbReference type="InterPro" id="IPR001680">
    <property type="entry name" value="WD40_rpt"/>
</dbReference>
<feature type="compositionally biased region" description="Low complexity" evidence="3">
    <location>
        <begin position="142"/>
        <end position="176"/>
    </location>
</feature>
<feature type="region of interest" description="Disordered" evidence="3">
    <location>
        <begin position="1"/>
        <end position="201"/>
    </location>
</feature>
<gene>
    <name evidence="5" type="primary">SPT8_1</name>
    <name evidence="5" type="ORF">PGTUg99_004853</name>
</gene>
<dbReference type="InterPro" id="IPR036322">
    <property type="entry name" value="WD40_repeat_dom_sf"/>
</dbReference>
<evidence type="ECO:0000256" key="1">
    <source>
        <dbReference type="ARBA" id="ARBA00022574"/>
    </source>
</evidence>
<protein>
    <submittedName>
        <fullName evidence="5">Transcription factor spt8</fullName>
    </submittedName>
</protein>
<name>A0A5B0PSU5_PUCGR</name>
<feature type="region of interest" description="Disordered" evidence="3">
    <location>
        <begin position="468"/>
        <end position="567"/>
    </location>
</feature>
<dbReference type="SUPFAM" id="SSF50978">
    <property type="entry name" value="WD40 repeat-like"/>
    <property type="match status" value="1"/>
</dbReference>
<dbReference type="InterPro" id="IPR015943">
    <property type="entry name" value="WD40/YVTN_repeat-like_dom_sf"/>
</dbReference>
<feature type="compositionally biased region" description="Acidic residues" evidence="3">
    <location>
        <begin position="1"/>
        <end position="14"/>
    </location>
</feature>
<sequence>MFSSEEDDDEEEQEQQSQTLRGDGAEEPPCSSSSQHLRGSSTQTDNNSSEQGQDDMEIEREEDEDGEEDNDEEEDEDEEDEEDEGEEEEEEGDEDDDDNDDEEGEGDGREEEDEEEEEENQDRSNTADDDGHRHSRADTTETNSQSQQDNPNSQTNNQSTPLPPSTTTTTANHSPSLNDSNSNQPSADQSTRLDLNSSGSALPNTYRQQILQRYQNVSQPRKFQRAPIIDPLVFIPHGCPVHALAIPPCGSHLFSGGQDGFVRRIAIHESVTGSALENLTMKQGGHVPLIEKDTDKTTIFLTGYWENEDHKSLLDPSQPTPPLKWGPKSVGNATQVSPVYSLAIHNEELWGLSGTESGNINLFTIRHDEGHIRHVFKAANPPSVVPLTSSSDVRGHKPGSVISSLALNSDQNVAFSGGWDGIGWDLNTGQVVNKFIAHASQISTVSLRPDSQIPIYDTKFEENLLEREEEERRIDRSEQANDQELKKKNKDDDEDTEMKTVESVEVSQAPSQEIVQEKTVEPTASSSPDRPLASDIVGDEDSEEDGSLFGGADNSGSEGEGSPEASVPLATLNPERAKGGGNGGGLILPTASGSEKPVPTKPAAPPLILPTVATSKPRNVVPVKPVLPATNLTQVPSVLDSSLPVINDDVLMTSGIDGQVYLWDRRVSGSGSHGYVRKLDLPKSTSPWTASASWSIDGRSVFVGRRNHSVDLYDLRFLRPSSPIFNPDAIQRSIKLPPSSGPVSCVKPWPDGNHLLCASFDNLRLYNLNADLHPTSLSSVRKSTHQPPKIPFKIIPGHSSGVVSQMCVTPSFRFLITASGDRGWQNTSNESVVIHEIRAPPPLS</sequence>
<feature type="compositionally biased region" description="Polar residues" evidence="3">
    <location>
        <begin position="30"/>
        <end position="51"/>
    </location>
</feature>
<dbReference type="Proteomes" id="UP000325313">
    <property type="component" value="Unassembled WGS sequence"/>
</dbReference>
<comment type="caution">
    <text evidence="5">The sequence shown here is derived from an EMBL/GenBank/DDBJ whole genome shotgun (WGS) entry which is preliminary data.</text>
</comment>
<dbReference type="SMART" id="SM00320">
    <property type="entry name" value="WD40"/>
    <property type="match status" value="6"/>
</dbReference>
<keyword evidence="1" id="KW-0853">WD repeat</keyword>
<evidence type="ECO:0000256" key="3">
    <source>
        <dbReference type="SAM" id="MobiDB-lite"/>
    </source>
</evidence>
<evidence type="ECO:0000259" key="4">
    <source>
        <dbReference type="Pfam" id="PF23798"/>
    </source>
</evidence>
<organism evidence="5 6">
    <name type="scientific">Puccinia graminis f. sp. tritici</name>
    <dbReference type="NCBI Taxonomy" id="56615"/>
    <lineage>
        <taxon>Eukaryota</taxon>
        <taxon>Fungi</taxon>
        <taxon>Dikarya</taxon>
        <taxon>Basidiomycota</taxon>
        <taxon>Pucciniomycotina</taxon>
        <taxon>Pucciniomycetes</taxon>
        <taxon>Pucciniales</taxon>
        <taxon>Pucciniaceae</taxon>
        <taxon>Puccinia</taxon>
    </lineage>
</organism>
<evidence type="ECO:0000313" key="6">
    <source>
        <dbReference type="Proteomes" id="UP000325313"/>
    </source>
</evidence>
<dbReference type="FunFam" id="2.130.10.10:FF:002344">
    <property type="entry name" value="Uncharacterized protein"/>
    <property type="match status" value="1"/>
</dbReference>
<feature type="compositionally biased region" description="Acidic residues" evidence="3">
    <location>
        <begin position="537"/>
        <end position="546"/>
    </location>
</feature>
<feature type="compositionally biased region" description="Basic and acidic residues" evidence="3">
    <location>
        <begin position="121"/>
        <end position="139"/>
    </location>
</feature>
<evidence type="ECO:0000313" key="5">
    <source>
        <dbReference type="EMBL" id="KAA1103773.1"/>
    </source>
</evidence>
<feature type="compositionally biased region" description="Low complexity" evidence="3">
    <location>
        <begin position="555"/>
        <end position="564"/>
    </location>
</feature>